<comment type="similarity">
    <text evidence="2">Belongs to the class-A beta-lactamase family.</text>
</comment>
<name>A0A4Z0B1P1_9PSED</name>
<evidence type="ECO:0000256" key="1">
    <source>
        <dbReference type="ARBA" id="ARBA00001526"/>
    </source>
</evidence>
<gene>
    <name evidence="5" type="ORF">DYL59_00365</name>
</gene>
<evidence type="ECO:0000259" key="4">
    <source>
        <dbReference type="Pfam" id="PF13354"/>
    </source>
</evidence>
<dbReference type="EMBL" id="QUZU01000001">
    <property type="protein sequence ID" value="TFY92447.1"/>
    <property type="molecule type" value="Genomic_DNA"/>
</dbReference>
<proteinExistence type="inferred from homology"/>
<evidence type="ECO:0000256" key="2">
    <source>
        <dbReference type="ARBA" id="ARBA00009009"/>
    </source>
</evidence>
<dbReference type="InterPro" id="IPR000871">
    <property type="entry name" value="Beta-lactam_class-A"/>
</dbReference>
<keyword evidence="5" id="KW-0378">Hydrolase</keyword>
<dbReference type="InterPro" id="IPR012338">
    <property type="entry name" value="Beta-lactam/transpept-like"/>
</dbReference>
<reference evidence="5 6" key="1">
    <citation type="journal article" date="2019" name="Syst. Appl. Microbiol.">
        <title>New species of pathogenic Pseudomonas isolated from citrus in Tunisia: Proposal of Pseudomonas kairouanensis sp. nov. and Pseudomonas nabeulensis sp. nov.</title>
        <authorList>
            <person name="Oueslati M."/>
            <person name="Mulet M."/>
            <person name="Gomila M."/>
            <person name="Berge O."/>
            <person name="Hajlaoui M.R."/>
            <person name="Lalucat J."/>
            <person name="Sadfi-Zouaoui N."/>
            <person name="Garcia-Valdes E."/>
        </authorList>
    </citation>
    <scope>NUCLEOTIDE SEQUENCE [LARGE SCALE GENOMIC DNA]</scope>
    <source>
        <strain evidence="5 6">KC12</strain>
    </source>
</reference>
<comment type="catalytic activity">
    <reaction evidence="1">
        <text>a beta-lactam + H2O = a substituted beta-amino acid</text>
        <dbReference type="Rhea" id="RHEA:20401"/>
        <dbReference type="ChEBI" id="CHEBI:15377"/>
        <dbReference type="ChEBI" id="CHEBI:35627"/>
        <dbReference type="ChEBI" id="CHEBI:140347"/>
        <dbReference type="EC" id="3.5.2.6"/>
    </reaction>
</comment>
<accession>A0A4Z0B1P1</accession>
<evidence type="ECO:0000256" key="3">
    <source>
        <dbReference type="ARBA" id="ARBA00012865"/>
    </source>
</evidence>
<dbReference type="GO" id="GO:0030655">
    <property type="term" value="P:beta-lactam antibiotic catabolic process"/>
    <property type="evidence" value="ECO:0007669"/>
    <property type="project" value="InterPro"/>
</dbReference>
<dbReference type="InterPro" id="IPR045155">
    <property type="entry name" value="Beta-lactam_cat"/>
</dbReference>
<evidence type="ECO:0000313" key="6">
    <source>
        <dbReference type="Proteomes" id="UP000297391"/>
    </source>
</evidence>
<dbReference type="PANTHER" id="PTHR35333">
    <property type="entry name" value="BETA-LACTAMASE"/>
    <property type="match status" value="1"/>
</dbReference>
<dbReference type="Proteomes" id="UP000297391">
    <property type="component" value="Unassembled WGS sequence"/>
</dbReference>
<dbReference type="EC" id="3.5.2.6" evidence="3"/>
<dbReference type="AlphaFoldDB" id="A0A4Z0B1P1"/>
<keyword evidence="6" id="KW-1185">Reference proteome</keyword>
<evidence type="ECO:0000313" key="5">
    <source>
        <dbReference type="EMBL" id="TFY92447.1"/>
    </source>
</evidence>
<dbReference type="RefSeq" id="WP_135287379.1">
    <property type="nucleotide sequence ID" value="NZ_QUZU01000001.1"/>
</dbReference>
<protein>
    <recommendedName>
        <fullName evidence="3">beta-lactamase</fullName>
        <ecNumber evidence="3">3.5.2.6</ecNumber>
    </recommendedName>
</protein>
<dbReference type="SUPFAM" id="SSF56601">
    <property type="entry name" value="beta-lactamase/transpeptidase-like"/>
    <property type="match status" value="1"/>
</dbReference>
<dbReference type="GO" id="GO:0008800">
    <property type="term" value="F:beta-lactamase activity"/>
    <property type="evidence" value="ECO:0007669"/>
    <property type="project" value="UniProtKB-EC"/>
</dbReference>
<organism evidence="5 6">
    <name type="scientific">Pseudomonas kairouanensis</name>
    <dbReference type="NCBI Taxonomy" id="2293832"/>
    <lineage>
        <taxon>Bacteria</taxon>
        <taxon>Pseudomonadati</taxon>
        <taxon>Pseudomonadota</taxon>
        <taxon>Gammaproteobacteria</taxon>
        <taxon>Pseudomonadales</taxon>
        <taxon>Pseudomonadaceae</taxon>
        <taxon>Pseudomonas</taxon>
    </lineage>
</organism>
<dbReference type="GO" id="GO:0046677">
    <property type="term" value="P:response to antibiotic"/>
    <property type="evidence" value="ECO:0007669"/>
    <property type="project" value="InterPro"/>
</dbReference>
<dbReference type="OrthoDB" id="6934529at2"/>
<dbReference type="Pfam" id="PF13354">
    <property type="entry name" value="Beta-lactamase2"/>
    <property type="match status" value="1"/>
</dbReference>
<feature type="domain" description="Beta-lactamase class A catalytic" evidence="4">
    <location>
        <begin position="41"/>
        <end position="264"/>
    </location>
</feature>
<dbReference type="PANTHER" id="PTHR35333:SF3">
    <property type="entry name" value="BETA-LACTAMASE-TYPE TRANSPEPTIDASE FOLD CONTAINING PROTEIN"/>
    <property type="match status" value="1"/>
</dbReference>
<comment type="caution">
    <text evidence="5">The sequence shown here is derived from an EMBL/GenBank/DDBJ whole genome shotgun (WGS) entry which is preliminary data.</text>
</comment>
<sequence length="305" mass="33585">MRIEPQVRDGLASGVGSLQVIGQHMVERAQYEPACTYRWCIHDVVRDTRHAFNEHSRVPASSTRKLYILVAVLLLIEQGELTLSDSVVVDNLNAGVQTCGGLWLLDSPRAFTIAELLKLMMGLSDNIATFYLVDLLGLERLNALSTVMGLAGTWHLSAVPSEALAADHPLSAVNTTTASDLVVALSILVKGANSRLSAGKAFIRPQLCAFGLTCMRAQQDSTAIRSWLRDTDQVGDKHGIGYRNYNSVAYFAHDGAVRVIFSIVVDDLYRIKSPRPAFAYARDFIALFSRLLDDYARCEYLSEAF</sequence>
<dbReference type="Gene3D" id="3.40.710.10">
    <property type="entry name" value="DD-peptidase/beta-lactamase superfamily"/>
    <property type="match status" value="1"/>
</dbReference>